<sequence length="73" mass="8586">MRTLHTTPYRITGETANYMMLEKEVQLPPDIHHPVAQPEYTEGEYVVNLQERMQVAGQILKDRKKKFLGQKKM</sequence>
<reference evidence="1" key="1">
    <citation type="submission" date="2020-06" db="EMBL/GenBank/DDBJ databases">
        <title>Draft genome of Bugula neritina, a colonial animal packing powerful symbionts and potential medicines.</title>
        <authorList>
            <person name="Rayko M."/>
        </authorList>
    </citation>
    <scope>NUCLEOTIDE SEQUENCE [LARGE SCALE GENOMIC DNA]</scope>
    <source>
        <strain evidence="1">Kwan_BN1</strain>
    </source>
</reference>
<organism evidence="1 2">
    <name type="scientific">Bugula neritina</name>
    <name type="common">Brown bryozoan</name>
    <name type="synonym">Sertularia neritina</name>
    <dbReference type="NCBI Taxonomy" id="10212"/>
    <lineage>
        <taxon>Eukaryota</taxon>
        <taxon>Metazoa</taxon>
        <taxon>Spiralia</taxon>
        <taxon>Lophotrochozoa</taxon>
        <taxon>Bryozoa</taxon>
        <taxon>Gymnolaemata</taxon>
        <taxon>Cheilostomatida</taxon>
        <taxon>Flustrina</taxon>
        <taxon>Buguloidea</taxon>
        <taxon>Bugulidae</taxon>
        <taxon>Bugula</taxon>
    </lineage>
</organism>
<protein>
    <submittedName>
        <fullName evidence="1">Uncharacterized protein</fullName>
    </submittedName>
</protein>
<comment type="caution">
    <text evidence="1">The sequence shown here is derived from an EMBL/GenBank/DDBJ whole genome shotgun (WGS) entry which is preliminary data.</text>
</comment>
<evidence type="ECO:0000313" key="1">
    <source>
        <dbReference type="EMBL" id="KAF6039500.1"/>
    </source>
</evidence>
<proteinExistence type="predicted"/>
<name>A0A7J7KMU2_BUGNE</name>
<accession>A0A7J7KMU2</accession>
<dbReference type="Proteomes" id="UP000593567">
    <property type="component" value="Unassembled WGS sequence"/>
</dbReference>
<dbReference type="EMBL" id="VXIV02000246">
    <property type="protein sequence ID" value="KAF6039500.1"/>
    <property type="molecule type" value="Genomic_DNA"/>
</dbReference>
<gene>
    <name evidence="1" type="ORF">EB796_002185</name>
</gene>
<keyword evidence="2" id="KW-1185">Reference proteome</keyword>
<evidence type="ECO:0000313" key="2">
    <source>
        <dbReference type="Proteomes" id="UP000593567"/>
    </source>
</evidence>
<dbReference type="AlphaFoldDB" id="A0A7J7KMU2"/>